<evidence type="ECO:0000313" key="7">
    <source>
        <dbReference type="Proteomes" id="UP000001357"/>
    </source>
</evidence>
<feature type="transmembrane region" description="Helical" evidence="5">
    <location>
        <begin position="85"/>
        <end position="112"/>
    </location>
</feature>
<dbReference type="NCBIfam" id="TIGR01197">
    <property type="entry name" value="nramp"/>
    <property type="match status" value="1"/>
</dbReference>
<dbReference type="GO" id="GO:0006879">
    <property type="term" value="P:intracellular iron ion homeostasis"/>
    <property type="evidence" value="ECO:0000318"/>
    <property type="project" value="GO_Central"/>
</dbReference>
<dbReference type="NCBIfam" id="NF037982">
    <property type="entry name" value="Nramp_1"/>
    <property type="match status" value="1"/>
</dbReference>
<dbReference type="GO" id="GO:0005886">
    <property type="term" value="C:plasma membrane"/>
    <property type="evidence" value="ECO:0000318"/>
    <property type="project" value="GO_Central"/>
</dbReference>
<evidence type="ECO:0000256" key="5">
    <source>
        <dbReference type="SAM" id="Phobius"/>
    </source>
</evidence>
<dbReference type="eggNOG" id="KOG1291">
    <property type="taxonomic scope" value="Eukaryota"/>
</dbReference>
<dbReference type="PRINTS" id="PR00447">
    <property type="entry name" value="NATRESASSCMP"/>
</dbReference>
<dbReference type="Proteomes" id="UP000001357">
    <property type="component" value="Unassembled WGS sequence"/>
</dbReference>
<keyword evidence="2 5" id="KW-0812">Transmembrane</keyword>
<dbReference type="InterPro" id="IPR001046">
    <property type="entry name" value="NRAMP_fam"/>
</dbReference>
<feature type="non-terminal residue" evidence="6">
    <location>
        <position position="396"/>
    </location>
</feature>
<evidence type="ECO:0008006" key="8">
    <source>
        <dbReference type="Google" id="ProtNLM"/>
    </source>
</evidence>
<proteinExistence type="predicted"/>
<dbReference type="OMA" id="PWMQFYQ"/>
<evidence type="ECO:0000256" key="2">
    <source>
        <dbReference type="ARBA" id="ARBA00022692"/>
    </source>
</evidence>
<evidence type="ECO:0000256" key="1">
    <source>
        <dbReference type="ARBA" id="ARBA00004141"/>
    </source>
</evidence>
<dbReference type="InParanoid" id="A9UQC5"/>
<evidence type="ECO:0000313" key="6">
    <source>
        <dbReference type="EMBL" id="EDQ92574.1"/>
    </source>
</evidence>
<feature type="transmembrane region" description="Helical" evidence="5">
    <location>
        <begin position="232"/>
        <end position="254"/>
    </location>
</feature>
<feature type="transmembrane region" description="Helical" evidence="5">
    <location>
        <begin position="118"/>
        <end position="137"/>
    </location>
</feature>
<dbReference type="STRING" id="81824.A9UQC5"/>
<organism evidence="6 7">
    <name type="scientific">Monosiga brevicollis</name>
    <name type="common">Choanoflagellate</name>
    <dbReference type="NCBI Taxonomy" id="81824"/>
    <lineage>
        <taxon>Eukaryota</taxon>
        <taxon>Choanoflagellata</taxon>
        <taxon>Craspedida</taxon>
        <taxon>Salpingoecidae</taxon>
        <taxon>Monosiga</taxon>
    </lineage>
</organism>
<comment type="subcellular location">
    <subcellularLocation>
        <location evidence="1">Membrane</location>
        <topology evidence="1">Multi-pass membrane protein</topology>
    </subcellularLocation>
</comment>
<reference evidence="6 7" key="1">
    <citation type="journal article" date="2008" name="Nature">
        <title>The genome of the choanoflagellate Monosiga brevicollis and the origin of metazoans.</title>
        <authorList>
            <consortium name="JGI Sequencing"/>
            <person name="King N."/>
            <person name="Westbrook M.J."/>
            <person name="Young S.L."/>
            <person name="Kuo A."/>
            <person name="Abedin M."/>
            <person name="Chapman J."/>
            <person name="Fairclough S."/>
            <person name="Hellsten U."/>
            <person name="Isogai Y."/>
            <person name="Letunic I."/>
            <person name="Marr M."/>
            <person name="Pincus D."/>
            <person name="Putnam N."/>
            <person name="Rokas A."/>
            <person name="Wright K.J."/>
            <person name="Zuzow R."/>
            <person name="Dirks W."/>
            <person name="Good M."/>
            <person name="Goodstein D."/>
            <person name="Lemons D."/>
            <person name="Li W."/>
            <person name="Lyons J.B."/>
            <person name="Morris A."/>
            <person name="Nichols S."/>
            <person name="Richter D.J."/>
            <person name="Salamov A."/>
            <person name="Bork P."/>
            <person name="Lim W.A."/>
            <person name="Manning G."/>
            <person name="Miller W.T."/>
            <person name="McGinnis W."/>
            <person name="Shapiro H."/>
            <person name="Tjian R."/>
            <person name="Grigoriev I.V."/>
            <person name="Rokhsar D."/>
        </authorList>
    </citation>
    <scope>NUCLEOTIDE SEQUENCE [LARGE SCALE GENOMIC DNA]</scope>
    <source>
        <strain evidence="7">MX1 / ATCC 50154</strain>
    </source>
</reference>
<dbReference type="AlphaFoldDB" id="A9UQC5"/>
<dbReference type="GO" id="GO:0030026">
    <property type="term" value="P:intracellular manganese ion homeostasis"/>
    <property type="evidence" value="ECO:0000318"/>
    <property type="project" value="GO_Central"/>
</dbReference>
<name>A9UQC5_MONBE</name>
<sequence>PLFSWRKLLAFSGPGLLMSIAMVDPGNIESSLQAGAVSGYQLLWVLWWTTIIALLFQVLSTRISLVNGRHLAQVCRVMYAPGTKYALWVMMEIAIIASDVQEVIGSAIAINFLSNNQIPLWAGALITAVDTFTFLLLEQAGLRKLEALFAVLIATMSISFGYMYVAGHPDNSAAIEGIIAFDCDRKSVLPAVGIVGAVIMPHNLYLHSALLVSRRVNRAKAVEIREANKYSAIDSTISLLLSYVINVFIVGAFAEAFYNNPDFDSDNIDLISSGEYLTQKYGSAMKYIWAIGLLAAGQSSTMTGTYAGQFVMEGFLSLKIKPWKRVAITRSFAMIPTLLVALFASHRILNDLNEWMNILQSFQLPFALVPVIHFSSIPGIMGRFALSRLSQVICWL</sequence>
<gene>
    <name evidence="6" type="ORF">MONBRDRAFT_905</name>
</gene>
<feature type="transmembrane region" description="Helical" evidence="5">
    <location>
        <begin position="364"/>
        <end position="386"/>
    </location>
</feature>
<keyword evidence="4 5" id="KW-0472">Membrane</keyword>
<feature type="non-terminal residue" evidence="6">
    <location>
        <position position="1"/>
    </location>
</feature>
<dbReference type="PANTHER" id="PTHR11706">
    <property type="entry name" value="SOLUTE CARRIER PROTEIN FAMILY 11 MEMBER"/>
    <property type="match status" value="1"/>
</dbReference>
<dbReference type="GO" id="GO:0034755">
    <property type="term" value="P:iron ion transmembrane transport"/>
    <property type="evidence" value="ECO:0000318"/>
    <property type="project" value="GO_Central"/>
</dbReference>
<dbReference type="KEGG" id="mbr:MONBRDRAFT_905"/>
<protein>
    <recommendedName>
        <fullName evidence="8">Natural resistance-associated macrophage protein</fullName>
    </recommendedName>
</protein>
<accession>A9UQC5</accession>
<dbReference type="GO" id="GO:0010008">
    <property type="term" value="C:endosome membrane"/>
    <property type="evidence" value="ECO:0000318"/>
    <property type="project" value="GO_Central"/>
</dbReference>
<dbReference type="EMBL" id="CH991543">
    <property type="protein sequence ID" value="EDQ92574.1"/>
    <property type="molecule type" value="Genomic_DNA"/>
</dbReference>
<feature type="transmembrane region" description="Helical" evidence="5">
    <location>
        <begin position="327"/>
        <end position="344"/>
    </location>
</feature>
<dbReference type="Pfam" id="PF01566">
    <property type="entry name" value="Nramp"/>
    <property type="match status" value="1"/>
</dbReference>
<dbReference type="GO" id="GO:0005384">
    <property type="term" value="F:manganese ion transmembrane transporter activity"/>
    <property type="evidence" value="ECO:0000318"/>
    <property type="project" value="GO_Central"/>
</dbReference>
<feature type="transmembrane region" description="Helical" evidence="5">
    <location>
        <begin position="149"/>
        <end position="167"/>
    </location>
</feature>
<feature type="transmembrane region" description="Helical" evidence="5">
    <location>
        <begin position="187"/>
        <end position="212"/>
    </location>
</feature>
<feature type="transmembrane region" description="Helical" evidence="5">
    <location>
        <begin position="287"/>
        <end position="307"/>
    </location>
</feature>
<dbReference type="GO" id="GO:0005381">
    <property type="term" value="F:iron ion transmembrane transporter activity"/>
    <property type="evidence" value="ECO:0000318"/>
    <property type="project" value="GO_Central"/>
</dbReference>
<dbReference type="GO" id="GO:0006828">
    <property type="term" value="P:manganese ion transport"/>
    <property type="evidence" value="ECO:0000318"/>
    <property type="project" value="GO_Central"/>
</dbReference>
<evidence type="ECO:0000256" key="3">
    <source>
        <dbReference type="ARBA" id="ARBA00022989"/>
    </source>
</evidence>
<dbReference type="RefSeq" id="XP_001742336.1">
    <property type="nucleotide sequence ID" value="XM_001742284.1"/>
</dbReference>
<feature type="transmembrane region" description="Helical" evidence="5">
    <location>
        <begin position="45"/>
        <end position="65"/>
    </location>
</feature>
<keyword evidence="7" id="KW-1185">Reference proteome</keyword>
<dbReference type="PANTHER" id="PTHR11706:SF81">
    <property type="entry name" value="METAL TRANSPORTER NRAMP1 HOMOLOG ISOFORM X1"/>
    <property type="match status" value="1"/>
</dbReference>
<evidence type="ECO:0000256" key="4">
    <source>
        <dbReference type="ARBA" id="ARBA00023136"/>
    </source>
</evidence>
<keyword evidence="3 5" id="KW-1133">Transmembrane helix</keyword>
<dbReference type="GeneID" id="5887837"/>